<feature type="compositionally biased region" description="Basic and acidic residues" evidence="8">
    <location>
        <begin position="245"/>
        <end position="259"/>
    </location>
</feature>
<keyword evidence="3 9" id="KW-0689">Ribosomal protein</keyword>
<keyword evidence="10" id="KW-1185">Reference proteome</keyword>
<proteinExistence type="inferred from homology"/>
<dbReference type="Proteomes" id="UP000887229">
    <property type="component" value="Unassembled WGS sequence"/>
</dbReference>
<keyword evidence="5" id="KW-0687">Ribonucleoprotein</keyword>
<evidence type="ECO:0000313" key="9">
    <source>
        <dbReference type="EMBL" id="KAG9259306.1"/>
    </source>
</evidence>
<dbReference type="GO" id="GO:0032543">
    <property type="term" value="P:mitochondrial translation"/>
    <property type="evidence" value="ECO:0007669"/>
    <property type="project" value="TreeGrafter"/>
</dbReference>
<evidence type="ECO:0000313" key="10">
    <source>
        <dbReference type="Proteomes" id="UP000887229"/>
    </source>
</evidence>
<dbReference type="AlphaFoldDB" id="A0A9P8CYC6"/>
<dbReference type="RefSeq" id="XP_046123230.1">
    <property type="nucleotide sequence ID" value="XM_046261855.1"/>
</dbReference>
<dbReference type="Gene3D" id="6.10.330.20">
    <property type="match status" value="1"/>
</dbReference>
<evidence type="ECO:0000256" key="2">
    <source>
        <dbReference type="ARBA" id="ARBA00009254"/>
    </source>
</evidence>
<sequence>MANPSSLWHTAGRVAQSTGRSLATPSLTSQSTARFSTSAHLCKRKRRATNRDNNPNRGVSSIYRSGPREPLSMSDIPLPRPREFTPKVEVDKDHGLWGFFPQPGTCLMTPEETEKYGRSWTAEELRRKGWEDLHKLWWQCCRERNMLSTSIKELKRSKLGFGQSELEQRDLTVQATMRNIKAVLTERYYTWEDAQAVAATDPEIDLQAVDGSAYNPGSYVDEFEANEDAWAGKKDTLPDAPEFDDPAKEETKAEKKLQS</sequence>
<name>A0A9P8CYC6_9HYPO</name>
<accession>A0A9P8CYC6</accession>
<feature type="compositionally biased region" description="Polar residues" evidence="8">
    <location>
        <begin position="51"/>
        <end position="63"/>
    </location>
</feature>
<dbReference type="OrthoDB" id="270763at2759"/>
<dbReference type="Pfam" id="PF06984">
    <property type="entry name" value="MRP-L47"/>
    <property type="match status" value="1"/>
</dbReference>
<dbReference type="GeneID" id="70292758"/>
<dbReference type="InterPro" id="IPR038340">
    <property type="entry name" value="MRP-L47_sf"/>
</dbReference>
<dbReference type="GO" id="GO:0003735">
    <property type="term" value="F:structural constituent of ribosome"/>
    <property type="evidence" value="ECO:0007669"/>
    <property type="project" value="InterPro"/>
</dbReference>
<dbReference type="GO" id="GO:0005762">
    <property type="term" value="C:mitochondrial large ribosomal subunit"/>
    <property type="evidence" value="ECO:0007669"/>
    <property type="project" value="TreeGrafter"/>
</dbReference>
<comment type="similarity">
    <text evidence="2">Belongs to the universal ribosomal protein uL29 family.</text>
</comment>
<dbReference type="EMBL" id="MU251242">
    <property type="protein sequence ID" value="KAG9259306.1"/>
    <property type="molecule type" value="Genomic_DNA"/>
</dbReference>
<organism evidence="9 10">
    <name type="scientific">Emericellopsis atlantica</name>
    <dbReference type="NCBI Taxonomy" id="2614577"/>
    <lineage>
        <taxon>Eukaryota</taxon>
        <taxon>Fungi</taxon>
        <taxon>Dikarya</taxon>
        <taxon>Ascomycota</taxon>
        <taxon>Pezizomycotina</taxon>
        <taxon>Sordariomycetes</taxon>
        <taxon>Hypocreomycetidae</taxon>
        <taxon>Hypocreales</taxon>
        <taxon>Bionectriaceae</taxon>
        <taxon>Emericellopsis</taxon>
    </lineage>
</organism>
<evidence type="ECO:0000256" key="1">
    <source>
        <dbReference type="ARBA" id="ARBA00004173"/>
    </source>
</evidence>
<dbReference type="InterPro" id="IPR010729">
    <property type="entry name" value="Ribosomal_uL29_mit"/>
</dbReference>
<comment type="caution">
    <text evidence="9">The sequence shown here is derived from an EMBL/GenBank/DDBJ whole genome shotgun (WGS) entry which is preliminary data.</text>
</comment>
<evidence type="ECO:0000256" key="4">
    <source>
        <dbReference type="ARBA" id="ARBA00023128"/>
    </source>
</evidence>
<keyword evidence="4" id="KW-0496">Mitochondrion</keyword>
<comment type="subcellular location">
    <subcellularLocation>
        <location evidence="1">Mitochondrion</location>
    </subcellularLocation>
</comment>
<evidence type="ECO:0000256" key="7">
    <source>
        <dbReference type="ARBA" id="ARBA00035399"/>
    </source>
</evidence>
<feature type="region of interest" description="Disordered" evidence="8">
    <location>
        <begin position="1"/>
        <end position="80"/>
    </location>
</feature>
<dbReference type="PANTHER" id="PTHR21183:SF18">
    <property type="entry name" value="LARGE RIBOSOMAL SUBUNIT PROTEIN UL29M"/>
    <property type="match status" value="1"/>
</dbReference>
<gene>
    <name evidence="9" type="ORF">F5Z01DRAFT_632375</name>
</gene>
<evidence type="ECO:0000256" key="8">
    <source>
        <dbReference type="SAM" id="MobiDB-lite"/>
    </source>
</evidence>
<dbReference type="PANTHER" id="PTHR21183">
    <property type="entry name" value="RIBOSOMAL PROTEIN L47, MITOCHONDRIAL-RELATED"/>
    <property type="match status" value="1"/>
</dbReference>
<evidence type="ECO:0000256" key="5">
    <source>
        <dbReference type="ARBA" id="ARBA00023274"/>
    </source>
</evidence>
<protein>
    <recommendedName>
        <fullName evidence="6">Large ribosomal subunit protein uL29m</fullName>
    </recommendedName>
    <alternativeName>
        <fullName evidence="7">54S ribosomal protein L4, mitochondrial</fullName>
    </alternativeName>
</protein>
<evidence type="ECO:0000256" key="6">
    <source>
        <dbReference type="ARBA" id="ARBA00035289"/>
    </source>
</evidence>
<reference evidence="9" key="1">
    <citation type="journal article" date="2021" name="IMA Fungus">
        <title>Genomic characterization of three marine fungi, including Emericellopsis atlantica sp. nov. with signatures of a generalist lifestyle and marine biomass degradation.</title>
        <authorList>
            <person name="Hagestad O.C."/>
            <person name="Hou L."/>
            <person name="Andersen J.H."/>
            <person name="Hansen E.H."/>
            <person name="Altermark B."/>
            <person name="Li C."/>
            <person name="Kuhnert E."/>
            <person name="Cox R.J."/>
            <person name="Crous P.W."/>
            <person name="Spatafora J.W."/>
            <person name="Lail K."/>
            <person name="Amirebrahimi M."/>
            <person name="Lipzen A."/>
            <person name="Pangilinan J."/>
            <person name="Andreopoulos W."/>
            <person name="Hayes R.D."/>
            <person name="Ng V."/>
            <person name="Grigoriev I.V."/>
            <person name="Jackson S.A."/>
            <person name="Sutton T.D.S."/>
            <person name="Dobson A.D.W."/>
            <person name="Rama T."/>
        </authorList>
    </citation>
    <scope>NUCLEOTIDE SEQUENCE</scope>
    <source>
        <strain evidence="9">TS7</strain>
    </source>
</reference>
<feature type="compositionally biased region" description="Polar residues" evidence="8">
    <location>
        <begin position="15"/>
        <end position="39"/>
    </location>
</feature>
<evidence type="ECO:0000256" key="3">
    <source>
        <dbReference type="ARBA" id="ARBA00022980"/>
    </source>
</evidence>
<feature type="region of interest" description="Disordered" evidence="8">
    <location>
        <begin position="231"/>
        <end position="259"/>
    </location>
</feature>